<keyword evidence="4" id="KW-1185">Reference proteome</keyword>
<name>B4JV06_DROGR</name>
<gene>
    <name evidence="3" type="primary">Dgri\GH17378</name>
    <name evidence="3" type="ORF">Dgri_GH17378</name>
</gene>
<dbReference type="GO" id="GO:0000796">
    <property type="term" value="C:condensin complex"/>
    <property type="evidence" value="ECO:0007669"/>
    <property type="project" value="TreeGrafter"/>
</dbReference>
<sequence>MDTDTEDDSANSSTTSSDVIKSLLEIAKSRPATNVAKAILAYHETPELSNLLLVIEEVSKNTDFATDLQLSLCYYLEEFLNQWCNSNVAPRTKWATVGNVLQYSIKIYEIRVDLMHQEVLKQVSKLLLVDPSKDDSNNQNGGNEANKPEEPRKRRTKKLIQTEIDAFSYKLQPRKFKTMSEEKRFSRVGFETNKNRNRTIEHMYQDHTPSHLWKYAPIVEPGNAYEHDEKKNYKLFTYLPEPRYNTLLPDIQFERLNLIKEYVNANHDVCNTLNENMSNREYLDEYIALENQMLASRFGELSIQKRPRDGLNDEQAKRICFDQQNQQKRSMESPVENSKRIRLSEEWDDSYDINMELDETGAPVTELGDKLNSLMLSDASDVKLNDSQLDECVLSSTLASNEPSCLNNTSQLELSVDKIDKDDSNDAGIGMEDLIIPLVTDNIEELQRLQSLSPKVIIQDILPGVPDKANLSVRVDSEMLALGGINEVLEEIVNAPRAVHYPIELNIFQLPKKPLLRQCLFKLTSEFKLFKQARIPVRRVAEPKPPRIVPVVNHSELEFDSEFNFLGFRRSTYDSGIDQEEIRAEMVHSPSDDGIIVDVAVDEPLDLNATETALQSGEAQQVRDVEELEKDLTLLEIPMDTIDTTLNKTEANGDLGADGTLPEMPLDTLDTTTALNEANLDAIETLPEIPLDLQALDETENTRVLTQDSGLGATLVDADREGCDKANTDWDDDYTYNSIDEETDARIFEWHRRMGPILERAHERQNFSIEDLKKDLIDKCVEQGGEATFADVVRDKEQGAYCRYLLAMLLLINDGNVEPPNSAHNKEEPIDLHQLKMKLISTKLKQINPEDDIGNMNNANESDTTTSTAPAAPSHTPTQPAKAVRRKSSESDAFGPTNVKIVRLIKPVPKASSRPDDADSGISSLSASIASTYSSVT</sequence>
<dbReference type="KEGG" id="dgr:6568309"/>
<dbReference type="STRING" id="7222.B4JV06"/>
<dbReference type="Pfam" id="PF16858">
    <property type="entry name" value="CNDH2_C"/>
    <property type="match status" value="1"/>
</dbReference>
<dbReference type="GO" id="GO:0010032">
    <property type="term" value="P:meiotic chromosome condensation"/>
    <property type="evidence" value="ECO:0007669"/>
    <property type="project" value="TreeGrafter"/>
</dbReference>
<feature type="domain" description="Condensin-2 complex subunit H2 C-terminal" evidence="2">
    <location>
        <begin position="742"/>
        <end position="844"/>
    </location>
</feature>
<feature type="region of interest" description="Disordered" evidence="1">
    <location>
        <begin position="847"/>
        <end position="937"/>
    </location>
</feature>
<dbReference type="EMBL" id="CH916374">
    <property type="protein sequence ID" value="EDV91326.1"/>
    <property type="molecule type" value="Genomic_DNA"/>
</dbReference>
<evidence type="ECO:0000313" key="3">
    <source>
        <dbReference type="EMBL" id="EDV91326.1"/>
    </source>
</evidence>
<evidence type="ECO:0000259" key="2">
    <source>
        <dbReference type="Pfam" id="PF16858"/>
    </source>
</evidence>
<dbReference type="AlphaFoldDB" id="B4JV06"/>
<dbReference type="eggNOG" id="KOG2359">
    <property type="taxonomic scope" value="Eukaryota"/>
</dbReference>
<dbReference type="PhylomeDB" id="B4JV06"/>
<dbReference type="InterPro" id="IPR031737">
    <property type="entry name" value="CNDH2_C"/>
</dbReference>
<dbReference type="PANTHER" id="PTHR14324:SF3">
    <property type="entry name" value="CONDENSIN-2 COMPLEX SUBUNIT H2"/>
    <property type="match status" value="1"/>
</dbReference>
<dbReference type="HOGENOM" id="CLU_016792_0_0_1"/>
<protein>
    <submittedName>
        <fullName evidence="3">GH17378</fullName>
    </submittedName>
</protein>
<dbReference type="GO" id="GO:0005634">
    <property type="term" value="C:nucleus"/>
    <property type="evidence" value="ECO:0007669"/>
    <property type="project" value="TreeGrafter"/>
</dbReference>
<dbReference type="GO" id="GO:0003682">
    <property type="term" value="F:chromatin binding"/>
    <property type="evidence" value="ECO:0007669"/>
    <property type="project" value="TreeGrafter"/>
</dbReference>
<dbReference type="Proteomes" id="UP000001070">
    <property type="component" value="Unassembled WGS sequence"/>
</dbReference>
<evidence type="ECO:0000313" key="4">
    <source>
        <dbReference type="Proteomes" id="UP000001070"/>
    </source>
</evidence>
<dbReference type="OrthoDB" id="10038475at2759"/>
<evidence type="ECO:0000256" key="1">
    <source>
        <dbReference type="SAM" id="MobiDB-lite"/>
    </source>
</evidence>
<dbReference type="FunCoup" id="B4JV06">
    <property type="interactions" value="200"/>
</dbReference>
<dbReference type="PANTHER" id="PTHR14324">
    <property type="entry name" value="CONDENSIN-2 COMPLEX SUBUNIT H2"/>
    <property type="match status" value="1"/>
</dbReference>
<organism evidence="4">
    <name type="scientific">Drosophila grimshawi</name>
    <name type="common">Hawaiian fruit fly</name>
    <name type="synonym">Idiomyia grimshawi</name>
    <dbReference type="NCBI Taxonomy" id="7222"/>
    <lineage>
        <taxon>Eukaryota</taxon>
        <taxon>Metazoa</taxon>
        <taxon>Ecdysozoa</taxon>
        <taxon>Arthropoda</taxon>
        <taxon>Hexapoda</taxon>
        <taxon>Insecta</taxon>
        <taxon>Pterygota</taxon>
        <taxon>Neoptera</taxon>
        <taxon>Endopterygota</taxon>
        <taxon>Diptera</taxon>
        <taxon>Brachycera</taxon>
        <taxon>Muscomorpha</taxon>
        <taxon>Ephydroidea</taxon>
        <taxon>Drosophilidae</taxon>
        <taxon>Drosophila</taxon>
        <taxon>Hawaiian Drosophila</taxon>
    </lineage>
</organism>
<reference evidence="3 4" key="1">
    <citation type="journal article" date="2007" name="Nature">
        <title>Evolution of genes and genomes on the Drosophila phylogeny.</title>
        <authorList>
            <consortium name="Drosophila 12 Genomes Consortium"/>
            <person name="Clark A.G."/>
            <person name="Eisen M.B."/>
            <person name="Smith D.R."/>
            <person name="Bergman C.M."/>
            <person name="Oliver B."/>
            <person name="Markow T.A."/>
            <person name="Kaufman T.C."/>
            <person name="Kellis M."/>
            <person name="Gelbart W."/>
            <person name="Iyer V.N."/>
            <person name="Pollard D.A."/>
            <person name="Sackton T.B."/>
            <person name="Larracuente A.M."/>
            <person name="Singh N.D."/>
            <person name="Abad J.P."/>
            <person name="Abt D.N."/>
            <person name="Adryan B."/>
            <person name="Aguade M."/>
            <person name="Akashi H."/>
            <person name="Anderson W.W."/>
            <person name="Aquadro C.F."/>
            <person name="Ardell D.H."/>
            <person name="Arguello R."/>
            <person name="Artieri C.G."/>
            <person name="Barbash D.A."/>
            <person name="Barker D."/>
            <person name="Barsanti P."/>
            <person name="Batterham P."/>
            <person name="Batzoglou S."/>
            <person name="Begun D."/>
            <person name="Bhutkar A."/>
            <person name="Blanco E."/>
            <person name="Bosak S.A."/>
            <person name="Bradley R.K."/>
            <person name="Brand A.D."/>
            <person name="Brent M.R."/>
            <person name="Brooks A.N."/>
            <person name="Brown R.H."/>
            <person name="Butlin R.K."/>
            <person name="Caggese C."/>
            <person name="Calvi B.R."/>
            <person name="Bernardo de Carvalho A."/>
            <person name="Caspi A."/>
            <person name="Castrezana S."/>
            <person name="Celniker S.E."/>
            <person name="Chang J.L."/>
            <person name="Chapple C."/>
            <person name="Chatterji S."/>
            <person name="Chinwalla A."/>
            <person name="Civetta A."/>
            <person name="Clifton S.W."/>
            <person name="Comeron J.M."/>
            <person name="Costello J.C."/>
            <person name="Coyne J.A."/>
            <person name="Daub J."/>
            <person name="David R.G."/>
            <person name="Delcher A.L."/>
            <person name="Delehaunty K."/>
            <person name="Do C.B."/>
            <person name="Ebling H."/>
            <person name="Edwards K."/>
            <person name="Eickbush T."/>
            <person name="Evans J.D."/>
            <person name="Filipski A."/>
            <person name="Findeiss S."/>
            <person name="Freyhult E."/>
            <person name="Fulton L."/>
            <person name="Fulton R."/>
            <person name="Garcia A.C."/>
            <person name="Gardiner A."/>
            <person name="Garfield D.A."/>
            <person name="Garvin B.E."/>
            <person name="Gibson G."/>
            <person name="Gilbert D."/>
            <person name="Gnerre S."/>
            <person name="Godfrey J."/>
            <person name="Good R."/>
            <person name="Gotea V."/>
            <person name="Gravely B."/>
            <person name="Greenberg A.J."/>
            <person name="Griffiths-Jones S."/>
            <person name="Gross S."/>
            <person name="Guigo R."/>
            <person name="Gustafson E.A."/>
            <person name="Haerty W."/>
            <person name="Hahn M.W."/>
            <person name="Halligan D.L."/>
            <person name="Halpern A.L."/>
            <person name="Halter G.M."/>
            <person name="Han M.V."/>
            <person name="Heger A."/>
            <person name="Hillier L."/>
            <person name="Hinrichs A.S."/>
            <person name="Holmes I."/>
            <person name="Hoskins R.A."/>
            <person name="Hubisz M.J."/>
            <person name="Hultmark D."/>
            <person name="Huntley M.A."/>
            <person name="Jaffe D.B."/>
            <person name="Jagadeeshan S."/>
            <person name="Jeck W.R."/>
            <person name="Johnson J."/>
            <person name="Jones C.D."/>
            <person name="Jordan W.C."/>
            <person name="Karpen G.H."/>
            <person name="Kataoka E."/>
            <person name="Keightley P.D."/>
            <person name="Kheradpour P."/>
            <person name="Kirkness E.F."/>
            <person name="Koerich L.B."/>
            <person name="Kristiansen K."/>
            <person name="Kudrna D."/>
            <person name="Kulathinal R.J."/>
            <person name="Kumar S."/>
            <person name="Kwok R."/>
            <person name="Lander E."/>
            <person name="Langley C.H."/>
            <person name="Lapoint R."/>
            <person name="Lazzaro B.P."/>
            <person name="Lee S.J."/>
            <person name="Levesque L."/>
            <person name="Li R."/>
            <person name="Lin C.F."/>
            <person name="Lin M.F."/>
            <person name="Lindblad-Toh K."/>
            <person name="Llopart A."/>
            <person name="Long M."/>
            <person name="Low L."/>
            <person name="Lozovsky E."/>
            <person name="Lu J."/>
            <person name="Luo M."/>
            <person name="Machado C.A."/>
            <person name="Makalowski W."/>
            <person name="Marzo M."/>
            <person name="Matsuda M."/>
            <person name="Matzkin L."/>
            <person name="McAllister B."/>
            <person name="McBride C.S."/>
            <person name="McKernan B."/>
            <person name="McKernan K."/>
            <person name="Mendez-Lago M."/>
            <person name="Minx P."/>
            <person name="Mollenhauer M.U."/>
            <person name="Montooth K."/>
            <person name="Mount S.M."/>
            <person name="Mu X."/>
            <person name="Myers E."/>
            <person name="Negre B."/>
            <person name="Newfeld S."/>
            <person name="Nielsen R."/>
            <person name="Noor M.A."/>
            <person name="O'Grady P."/>
            <person name="Pachter L."/>
            <person name="Papaceit M."/>
            <person name="Parisi M.J."/>
            <person name="Parisi M."/>
            <person name="Parts L."/>
            <person name="Pedersen J.S."/>
            <person name="Pesole G."/>
            <person name="Phillippy A.M."/>
            <person name="Ponting C.P."/>
            <person name="Pop M."/>
            <person name="Porcelli D."/>
            <person name="Powell J.R."/>
            <person name="Prohaska S."/>
            <person name="Pruitt K."/>
            <person name="Puig M."/>
            <person name="Quesneville H."/>
            <person name="Ram K.R."/>
            <person name="Rand D."/>
            <person name="Rasmussen M.D."/>
            <person name="Reed L.K."/>
            <person name="Reenan R."/>
            <person name="Reily A."/>
            <person name="Remington K.A."/>
            <person name="Rieger T.T."/>
            <person name="Ritchie M.G."/>
            <person name="Robin C."/>
            <person name="Rogers Y.H."/>
            <person name="Rohde C."/>
            <person name="Rozas J."/>
            <person name="Rubenfield M.J."/>
            <person name="Ruiz A."/>
            <person name="Russo S."/>
            <person name="Salzberg S.L."/>
            <person name="Sanchez-Gracia A."/>
            <person name="Saranga D.J."/>
            <person name="Sato H."/>
            <person name="Schaeffer S.W."/>
            <person name="Schatz M.C."/>
            <person name="Schlenke T."/>
            <person name="Schwartz R."/>
            <person name="Segarra C."/>
            <person name="Singh R.S."/>
            <person name="Sirot L."/>
            <person name="Sirota M."/>
            <person name="Sisneros N.B."/>
            <person name="Smith C.D."/>
            <person name="Smith T.F."/>
            <person name="Spieth J."/>
            <person name="Stage D.E."/>
            <person name="Stark A."/>
            <person name="Stephan W."/>
            <person name="Strausberg R.L."/>
            <person name="Strempel S."/>
            <person name="Sturgill D."/>
            <person name="Sutton G."/>
            <person name="Sutton G.G."/>
            <person name="Tao W."/>
            <person name="Teichmann S."/>
            <person name="Tobari Y.N."/>
            <person name="Tomimura Y."/>
            <person name="Tsolas J.M."/>
            <person name="Valente V.L."/>
            <person name="Venter E."/>
            <person name="Venter J.C."/>
            <person name="Vicario S."/>
            <person name="Vieira F.G."/>
            <person name="Vilella A.J."/>
            <person name="Villasante A."/>
            <person name="Walenz B."/>
            <person name="Wang J."/>
            <person name="Wasserman M."/>
            <person name="Watts T."/>
            <person name="Wilson D."/>
            <person name="Wilson R.K."/>
            <person name="Wing R.A."/>
            <person name="Wolfner M.F."/>
            <person name="Wong A."/>
            <person name="Wong G.K."/>
            <person name="Wu C.I."/>
            <person name="Wu G."/>
            <person name="Yamamoto D."/>
            <person name="Yang H.P."/>
            <person name="Yang S.P."/>
            <person name="Yorke J.A."/>
            <person name="Yoshida K."/>
            <person name="Zdobnov E."/>
            <person name="Zhang P."/>
            <person name="Zhang Y."/>
            <person name="Zimin A.V."/>
            <person name="Baldwin J."/>
            <person name="Abdouelleil A."/>
            <person name="Abdulkadir J."/>
            <person name="Abebe A."/>
            <person name="Abera B."/>
            <person name="Abreu J."/>
            <person name="Acer S.C."/>
            <person name="Aftuck L."/>
            <person name="Alexander A."/>
            <person name="An P."/>
            <person name="Anderson E."/>
            <person name="Anderson S."/>
            <person name="Arachi H."/>
            <person name="Azer M."/>
            <person name="Bachantsang P."/>
            <person name="Barry A."/>
            <person name="Bayul T."/>
            <person name="Berlin A."/>
            <person name="Bessette D."/>
            <person name="Bloom T."/>
            <person name="Blye J."/>
            <person name="Boguslavskiy L."/>
            <person name="Bonnet C."/>
            <person name="Boukhgalter B."/>
            <person name="Bourzgui I."/>
            <person name="Brown A."/>
            <person name="Cahill P."/>
            <person name="Channer S."/>
            <person name="Cheshatsang Y."/>
            <person name="Chuda L."/>
            <person name="Citroen M."/>
            <person name="Collymore A."/>
            <person name="Cooke P."/>
            <person name="Costello M."/>
            <person name="D'Aco K."/>
            <person name="Daza R."/>
            <person name="De Haan G."/>
            <person name="DeGray S."/>
            <person name="DeMaso C."/>
            <person name="Dhargay N."/>
            <person name="Dooley K."/>
            <person name="Dooley E."/>
            <person name="Doricent M."/>
            <person name="Dorje P."/>
            <person name="Dorjee K."/>
            <person name="Dupes A."/>
            <person name="Elong R."/>
            <person name="Falk J."/>
            <person name="Farina A."/>
            <person name="Faro S."/>
            <person name="Ferguson D."/>
            <person name="Fisher S."/>
            <person name="Foley C.D."/>
            <person name="Franke A."/>
            <person name="Friedrich D."/>
            <person name="Gadbois L."/>
            <person name="Gearin G."/>
            <person name="Gearin C.R."/>
            <person name="Giannoukos G."/>
            <person name="Goode T."/>
            <person name="Graham J."/>
            <person name="Grandbois E."/>
            <person name="Grewal S."/>
            <person name="Gyaltsen K."/>
            <person name="Hafez N."/>
            <person name="Hagos B."/>
            <person name="Hall J."/>
            <person name="Henson C."/>
            <person name="Hollinger A."/>
            <person name="Honan T."/>
            <person name="Huard M.D."/>
            <person name="Hughes L."/>
            <person name="Hurhula B."/>
            <person name="Husby M.E."/>
            <person name="Kamat A."/>
            <person name="Kanga B."/>
            <person name="Kashin S."/>
            <person name="Khazanovich D."/>
            <person name="Kisner P."/>
            <person name="Lance K."/>
            <person name="Lara M."/>
            <person name="Lee W."/>
            <person name="Lennon N."/>
            <person name="Letendre F."/>
            <person name="LeVine R."/>
            <person name="Lipovsky A."/>
            <person name="Liu X."/>
            <person name="Liu J."/>
            <person name="Liu S."/>
            <person name="Lokyitsang T."/>
            <person name="Lokyitsang Y."/>
            <person name="Lubonja R."/>
            <person name="Lui A."/>
            <person name="MacDonald P."/>
            <person name="Magnisalis V."/>
            <person name="Maru K."/>
            <person name="Matthews C."/>
            <person name="McCusker W."/>
            <person name="McDonough S."/>
            <person name="Mehta T."/>
            <person name="Meldrim J."/>
            <person name="Meneus L."/>
            <person name="Mihai O."/>
            <person name="Mihalev A."/>
            <person name="Mihova T."/>
            <person name="Mittelman R."/>
            <person name="Mlenga V."/>
            <person name="Montmayeur A."/>
            <person name="Mulrain L."/>
            <person name="Navidi A."/>
            <person name="Naylor J."/>
            <person name="Negash T."/>
            <person name="Nguyen T."/>
            <person name="Nguyen N."/>
            <person name="Nicol R."/>
            <person name="Norbu C."/>
            <person name="Norbu N."/>
            <person name="Novod N."/>
            <person name="O'Neill B."/>
            <person name="Osman S."/>
            <person name="Markiewicz E."/>
            <person name="Oyono O.L."/>
            <person name="Patti C."/>
            <person name="Phunkhang P."/>
            <person name="Pierre F."/>
            <person name="Priest M."/>
            <person name="Raghuraman S."/>
            <person name="Rege F."/>
            <person name="Reyes R."/>
            <person name="Rise C."/>
            <person name="Rogov P."/>
            <person name="Ross K."/>
            <person name="Ryan E."/>
            <person name="Settipalli S."/>
            <person name="Shea T."/>
            <person name="Sherpa N."/>
            <person name="Shi L."/>
            <person name="Shih D."/>
            <person name="Sparrow T."/>
            <person name="Spaulding J."/>
            <person name="Stalker J."/>
            <person name="Stange-Thomann N."/>
            <person name="Stavropoulos S."/>
            <person name="Stone C."/>
            <person name="Strader C."/>
            <person name="Tesfaye S."/>
            <person name="Thomson T."/>
            <person name="Thoulutsang Y."/>
            <person name="Thoulutsang D."/>
            <person name="Topham K."/>
            <person name="Topping I."/>
            <person name="Tsamla T."/>
            <person name="Vassiliev H."/>
            <person name="Vo A."/>
            <person name="Wangchuk T."/>
            <person name="Wangdi T."/>
            <person name="Weiand M."/>
            <person name="Wilkinson J."/>
            <person name="Wilson A."/>
            <person name="Yadav S."/>
            <person name="Young G."/>
            <person name="Yu Q."/>
            <person name="Zembek L."/>
            <person name="Zhong D."/>
            <person name="Zimmer A."/>
            <person name="Zwirko Z."/>
            <person name="Jaffe D.B."/>
            <person name="Alvarez P."/>
            <person name="Brockman W."/>
            <person name="Butler J."/>
            <person name="Chin C."/>
            <person name="Gnerre S."/>
            <person name="Grabherr M."/>
            <person name="Kleber M."/>
            <person name="Mauceli E."/>
            <person name="MacCallum I."/>
        </authorList>
    </citation>
    <scope>NUCLEOTIDE SEQUENCE [LARGE SCALE GENOMIC DNA]</scope>
    <source>
        <strain evidence="4">Tucson 15287-2541.00</strain>
    </source>
</reference>
<dbReference type="InterPro" id="IPR031739">
    <property type="entry name" value="Ncaph2"/>
</dbReference>
<accession>B4JV06</accession>
<feature type="compositionally biased region" description="Low complexity" evidence="1">
    <location>
        <begin position="920"/>
        <end position="937"/>
    </location>
</feature>
<dbReference type="InParanoid" id="B4JV06"/>
<dbReference type="OMA" id="RYDYQIH"/>
<feature type="region of interest" description="Disordered" evidence="1">
    <location>
        <begin position="131"/>
        <end position="155"/>
    </location>
</feature>
<proteinExistence type="predicted"/>
<feature type="compositionally biased region" description="Low complexity" evidence="1">
    <location>
        <begin position="864"/>
        <end position="881"/>
    </location>
</feature>
<dbReference type="GO" id="GO:0051306">
    <property type="term" value="P:mitotic sister chromatid separation"/>
    <property type="evidence" value="ECO:0007669"/>
    <property type="project" value="TreeGrafter"/>
</dbReference>